<evidence type="ECO:0000256" key="1">
    <source>
        <dbReference type="SAM" id="SignalP"/>
    </source>
</evidence>
<protein>
    <submittedName>
        <fullName evidence="2">Uncharacterized protein</fullName>
    </submittedName>
</protein>
<dbReference type="RefSeq" id="WP_028752003.1">
    <property type="nucleotide sequence ID" value="NZ_JACIIG010000006.1"/>
</dbReference>
<dbReference type="Proteomes" id="UP000543836">
    <property type="component" value="Unassembled WGS sequence"/>
</dbReference>
<sequence length="95" mass="10667">MRNTIIGCAVAALVMGSAAVPAFADDLVIGGPSYDDGYYQGHHRDRAGVIISDRGISVGRVHRDRYYDRDRCYTKTITRMNEDGDRITRTIRRCD</sequence>
<keyword evidence="3" id="KW-1185">Reference proteome</keyword>
<dbReference type="AlphaFoldDB" id="A0A7W6ZU04"/>
<comment type="caution">
    <text evidence="2">The sequence shown here is derived from an EMBL/GenBank/DDBJ whole genome shotgun (WGS) entry which is preliminary data.</text>
</comment>
<dbReference type="GeneID" id="32528458"/>
<organism evidence="2 3">
    <name type="scientific">Rhizobium leucaenae</name>
    <dbReference type="NCBI Taxonomy" id="29450"/>
    <lineage>
        <taxon>Bacteria</taxon>
        <taxon>Pseudomonadati</taxon>
        <taxon>Pseudomonadota</taxon>
        <taxon>Alphaproteobacteria</taxon>
        <taxon>Hyphomicrobiales</taxon>
        <taxon>Rhizobiaceae</taxon>
        <taxon>Rhizobium/Agrobacterium group</taxon>
        <taxon>Rhizobium</taxon>
    </lineage>
</organism>
<proteinExistence type="predicted"/>
<feature type="chain" id="PRO_5030718587" evidence="1">
    <location>
        <begin position="25"/>
        <end position="95"/>
    </location>
</feature>
<reference evidence="2 3" key="1">
    <citation type="submission" date="2020-08" db="EMBL/GenBank/DDBJ databases">
        <title>Genomic Encyclopedia of Type Strains, Phase IV (KMG-V): Genome sequencing to study the core and pangenomes of soil and plant-associated prokaryotes.</title>
        <authorList>
            <person name="Whitman W."/>
        </authorList>
    </citation>
    <scope>NUCLEOTIDE SEQUENCE [LARGE SCALE GENOMIC DNA]</scope>
    <source>
        <strain evidence="2 3">SEMIA 492</strain>
    </source>
</reference>
<evidence type="ECO:0000313" key="3">
    <source>
        <dbReference type="Proteomes" id="UP000543836"/>
    </source>
</evidence>
<dbReference type="OrthoDB" id="8380842at2"/>
<name>A0A7W6ZU04_9HYPH</name>
<feature type="signal peptide" evidence="1">
    <location>
        <begin position="1"/>
        <end position="24"/>
    </location>
</feature>
<evidence type="ECO:0000313" key="2">
    <source>
        <dbReference type="EMBL" id="MBB4568734.1"/>
    </source>
</evidence>
<gene>
    <name evidence="2" type="ORF">GGE60_002853</name>
</gene>
<keyword evidence="1" id="KW-0732">Signal</keyword>
<dbReference type="EMBL" id="JACIIG010000006">
    <property type="protein sequence ID" value="MBB4568734.1"/>
    <property type="molecule type" value="Genomic_DNA"/>
</dbReference>
<accession>A0A7W6ZU04</accession>